<evidence type="ECO:0000259" key="9">
    <source>
        <dbReference type="PROSITE" id="PS50010"/>
    </source>
</evidence>
<gene>
    <name evidence="11" type="ORF">LSTR_LSTR008373</name>
</gene>
<feature type="region of interest" description="Disordered" evidence="6">
    <location>
        <begin position="1026"/>
        <end position="1045"/>
    </location>
</feature>
<sequence length="1045" mass="117607">MSGNDDEDEELTVTDVADLLQQQFAVITGGKSVEGYPLITLPDLGNFGNLSDSDYQKLILYLTSVPPMHEADMGFVLVVDRRNDKWSSVKSTLLKVSGYFPGLIHIVYVLRPSGFLQKAISEVSNKLFKEEFKFRVVVCGCVEELHQFIEKSELTADLDGSMPYSHQQWIEQRIALEQFSCQTKAVSQSLDSFTQRLRDSTLDLALSLEEARELLEMQGEEYEALKEEILSAAQCGEALLGDIRQRAASSSSSSSPSPHQPSSLSNITAVERLLVQLEETERTFDDFWDQHSARLRQYLEFKTFEQQFKDIQTNLDKHLKTVSELTEVGETVDRVDTHISELGVFQRQCLTEIERAEELVSRGQNLLRGRHYLHLQCVTPKCEELQRMCMTLSERLQKRSETLAKYRDLQEQVDKANKWCARGIELLASQHIEKCSCSAELAESALADMESFVASASQFKLSSPREFHTLFQESITPETKALVTQVLQRVDDVTTMCDKRITSLKKLVQKPPRPVQTVTPEPAVPIQSPNPNRISLSLPKPQIVERVEEACSSSNKDNDVSKAKRHHVLTELLETERIYVSELGSILKGYKSAMSSDDMRLLLPPGLEEKSDILFGNLDEIYKFHGEVFLQDLENCISTTELVALCFTHRRESFHRLYSYYCQNIPRSERLRSTVGDNNAFFQACQLKLGHKLPLAAYLLKPVQRITKYQLLLKDLLQYSEEEKWCGELKEALDCMLVVLKCVNDSMHQIAITGFWGELAEQGELLMQGSFNVWTESKKDLLRELRLKQMQRHIFLYQKAILFCKKTTSHKSTYHFKHYLKMSEVGLTETVKGDGRTFEVWLPGRQEVHTIQAATTQQKNAWVEQIKKLLFDQLAQLKIRQYSSAKIQHVALRQACSLDTVGPSRGGGGDESSPCRSQSTTTGPPSTGGGADDDVGWSSDYTNSDEDEPFCEPPLGGSAGGGRYIALADYCAVGHSEVSMKEGDVVQLMKVGCAGWWYVRLIGSGGGCSAAQLEGWVPAAYVEPYSRKSSRSCQSVSSQASSATE</sequence>
<accession>A0A482XUY6</accession>
<dbReference type="InterPro" id="IPR001331">
    <property type="entry name" value="GDS_CDC24_CS"/>
</dbReference>
<dbReference type="PROSITE" id="PS50010">
    <property type="entry name" value="DH_2"/>
    <property type="match status" value="1"/>
</dbReference>
<evidence type="ECO:0000259" key="10">
    <source>
        <dbReference type="PROSITE" id="PS50191"/>
    </source>
</evidence>
<dbReference type="Gene3D" id="3.40.525.10">
    <property type="entry name" value="CRAL-TRIO lipid binding domain"/>
    <property type="match status" value="1"/>
</dbReference>
<dbReference type="SUPFAM" id="SSF48065">
    <property type="entry name" value="DBL homology domain (DH-domain)"/>
    <property type="match status" value="1"/>
</dbReference>
<evidence type="ECO:0000256" key="2">
    <source>
        <dbReference type="ARBA" id="ARBA00022553"/>
    </source>
</evidence>
<dbReference type="STRING" id="195883.A0A482XUY6"/>
<dbReference type="InterPro" id="IPR001251">
    <property type="entry name" value="CRAL-TRIO_dom"/>
</dbReference>
<evidence type="ECO:0000259" key="8">
    <source>
        <dbReference type="PROSITE" id="PS50003"/>
    </source>
</evidence>
<evidence type="ECO:0000256" key="5">
    <source>
        <dbReference type="PROSITE-ProRule" id="PRU00192"/>
    </source>
</evidence>
<dbReference type="Gene3D" id="2.30.30.40">
    <property type="entry name" value="SH3 Domains"/>
    <property type="match status" value="1"/>
</dbReference>
<dbReference type="SMART" id="SM00516">
    <property type="entry name" value="SEC14"/>
    <property type="match status" value="1"/>
</dbReference>
<dbReference type="InterPro" id="IPR056466">
    <property type="entry name" value="Spectrin_DBS"/>
</dbReference>
<name>A0A482XUY6_LAOST</name>
<dbReference type="Proteomes" id="UP000291343">
    <property type="component" value="Unassembled WGS sequence"/>
</dbReference>
<keyword evidence="3" id="KW-0344">Guanine-nucleotide releasing factor</keyword>
<dbReference type="Pfam" id="PF00018">
    <property type="entry name" value="SH3_1"/>
    <property type="match status" value="1"/>
</dbReference>
<dbReference type="InterPro" id="IPR036028">
    <property type="entry name" value="SH3-like_dom_sf"/>
</dbReference>
<dbReference type="SUPFAM" id="SSF46966">
    <property type="entry name" value="Spectrin repeat"/>
    <property type="match status" value="1"/>
</dbReference>
<evidence type="ECO:0000256" key="4">
    <source>
        <dbReference type="ARBA" id="ARBA00049987"/>
    </source>
</evidence>
<dbReference type="GO" id="GO:0035556">
    <property type="term" value="P:intracellular signal transduction"/>
    <property type="evidence" value="ECO:0007669"/>
    <property type="project" value="InterPro"/>
</dbReference>
<dbReference type="PROSITE" id="PS50002">
    <property type="entry name" value="SH3"/>
    <property type="match status" value="1"/>
</dbReference>
<evidence type="ECO:0008006" key="13">
    <source>
        <dbReference type="Google" id="ProtNLM"/>
    </source>
</evidence>
<feature type="region of interest" description="Disordered" evidence="6">
    <location>
        <begin position="511"/>
        <end position="532"/>
    </location>
</feature>
<evidence type="ECO:0000313" key="12">
    <source>
        <dbReference type="Proteomes" id="UP000291343"/>
    </source>
</evidence>
<dbReference type="Gene3D" id="1.20.58.60">
    <property type="match status" value="1"/>
</dbReference>
<evidence type="ECO:0000256" key="1">
    <source>
        <dbReference type="ARBA" id="ARBA00022443"/>
    </source>
</evidence>
<organism evidence="11 12">
    <name type="scientific">Laodelphax striatellus</name>
    <name type="common">Small brown planthopper</name>
    <name type="synonym">Delphax striatella</name>
    <dbReference type="NCBI Taxonomy" id="195883"/>
    <lineage>
        <taxon>Eukaryota</taxon>
        <taxon>Metazoa</taxon>
        <taxon>Ecdysozoa</taxon>
        <taxon>Arthropoda</taxon>
        <taxon>Hexapoda</taxon>
        <taxon>Insecta</taxon>
        <taxon>Pterygota</taxon>
        <taxon>Neoptera</taxon>
        <taxon>Paraneoptera</taxon>
        <taxon>Hemiptera</taxon>
        <taxon>Auchenorrhyncha</taxon>
        <taxon>Fulgoroidea</taxon>
        <taxon>Delphacidae</taxon>
        <taxon>Criomorphinae</taxon>
        <taxon>Laodelphax</taxon>
    </lineage>
</organism>
<dbReference type="InterPro" id="IPR051336">
    <property type="entry name" value="RhoGEF_Guanine_NuclExch_SF"/>
</dbReference>
<dbReference type="GO" id="GO:0005737">
    <property type="term" value="C:cytoplasm"/>
    <property type="evidence" value="ECO:0007669"/>
    <property type="project" value="TreeGrafter"/>
</dbReference>
<dbReference type="SMART" id="SM00326">
    <property type="entry name" value="SH3"/>
    <property type="match status" value="1"/>
</dbReference>
<dbReference type="CDD" id="cd11856">
    <property type="entry name" value="SH3_p47phox_like"/>
    <property type="match status" value="1"/>
</dbReference>
<dbReference type="FunFam" id="2.30.29.30:FF:000078">
    <property type="entry name" value="Guanine nucleotide exchange factor DBS"/>
    <property type="match status" value="1"/>
</dbReference>
<dbReference type="InterPro" id="IPR035899">
    <property type="entry name" value="DBL_dom_sf"/>
</dbReference>
<dbReference type="SUPFAM" id="SSF52087">
    <property type="entry name" value="CRAL/TRIO domain"/>
    <property type="match status" value="1"/>
</dbReference>
<keyword evidence="12" id="KW-1185">Reference proteome</keyword>
<dbReference type="InParanoid" id="A0A482XUY6"/>
<feature type="region of interest" description="Disordered" evidence="6">
    <location>
        <begin position="901"/>
        <end position="954"/>
    </location>
</feature>
<dbReference type="SMR" id="A0A482XUY6"/>
<dbReference type="CDD" id="cd00160">
    <property type="entry name" value="RhoGEF"/>
    <property type="match status" value="1"/>
</dbReference>
<dbReference type="InterPro" id="IPR036865">
    <property type="entry name" value="CRAL-TRIO_dom_sf"/>
</dbReference>
<dbReference type="CDD" id="cd00170">
    <property type="entry name" value="SEC14"/>
    <property type="match status" value="1"/>
</dbReference>
<dbReference type="Gene3D" id="2.30.29.30">
    <property type="entry name" value="Pleckstrin-homology domain (PH domain)/Phosphotyrosine-binding domain (PTB)"/>
    <property type="match status" value="1"/>
</dbReference>
<evidence type="ECO:0000256" key="3">
    <source>
        <dbReference type="ARBA" id="ARBA00022658"/>
    </source>
</evidence>
<dbReference type="InterPro" id="IPR000219">
    <property type="entry name" value="DH_dom"/>
</dbReference>
<dbReference type="Pfam" id="PF00621">
    <property type="entry name" value="RhoGEF"/>
    <property type="match status" value="1"/>
</dbReference>
<dbReference type="AlphaFoldDB" id="A0A482XUY6"/>
<comment type="caution">
    <text evidence="11">The sequence shown here is derived from an EMBL/GenBank/DDBJ whole genome shotgun (WGS) entry which is preliminary data.</text>
</comment>
<feature type="domain" description="DH" evidence="9">
    <location>
        <begin position="564"/>
        <end position="746"/>
    </location>
</feature>
<dbReference type="PROSITE" id="PS00741">
    <property type="entry name" value="DH_1"/>
    <property type="match status" value="1"/>
</dbReference>
<dbReference type="SUPFAM" id="SSF50729">
    <property type="entry name" value="PH domain-like"/>
    <property type="match status" value="1"/>
</dbReference>
<dbReference type="OrthoDB" id="10004999at2759"/>
<dbReference type="PROSITE" id="PS50191">
    <property type="entry name" value="CRAL_TRIO"/>
    <property type="match status" value="1"/>
</dbReference>
<evidence type="ECO:0000259" key="7">
    <source>
        <dbReference type="PROSITE" id="PS50002"/>
    </source>
</evidence>
<dbReference type="PANTHER" id="PTHR22826:SF211">
    <property type="entry name" value="LD43457P"/>
    <property type="match status" value="1"/>
</dbReference>
<keyword evidence="1 5" id="KW-0728">SH3 domain</keyword>
<dbReference type="PANTHER" id="PTHR22826">
    <property type="entry name" value="RHO GUANINE EXCHANGE FACTOR-RELATED"/>
    <property type="match status" value="1"/>
</dbReference>
<dbReference type="PROSITE" id="PS50003">
    <property type="entry name" value="PH_DOMAIN"/>
    <property type="match status" value="1"/>
</dbReference>
<feature type="domain" description="SH3" evidence="7">
    <location>
        <begin position="959"/>
        <end position="1027"/>
    </location>
</feature>
<dbReference type="SMART" id="SM00325">
    <property type="entry name" value="RhoGEF"/>
    <property type="match status" value="1"/>
</dbReference>
<dbReference type="GO" id="GO:0005085">
    <property type="term" value="F:guanyl-nucleotide exchange factor activity"/>
    <property type="evidence" value="ECO:0007669"/>
    <property type="project" value="UniProtKB-KW"/>
</dbReference>
<dbReference type="InterPro" id="IPR001849">
    <property type="entry name" value="PH_domain"/>
</dbReference>
<dbReference type="Pfam" id="PF13716">
    <property type="entry name" value="CRAL_TRIO_2"/>
    <property type="match status" value="1"/>
</dbReference>
<dbReference type="Gene3D" id="1.20.900.10">
    <property type="entry name" value="Dbl homology (DH) domain"/>
    <property type="match status" value="1"/>
</dbReference>
<dbReference type="InterPro" id="IPR001452">
    <property type="entry name" value="SH3_domain"/>
</dbReference>
<comment type="similarity">
    <text evidence="4">Belongs to the MCF2 family.</text>
</comment>
<reference evidence="11 12" key="1">
    <citation type="journal article" date="2017" name="Gigascience">
        <title>Genome sequence of the small brown planthopper, Laodelphax striatellus.</title>
        <authorList>
            <person name="Zhu J."/>
            <person name="Jiang F."/>
            <person name="Wang X."/>
            <person name="Yang P."/>
            <person name="Bao Y."/>
            <person name="Zhao W."/>
            <person name="Wang W."/>
            <person name="Lu H."/>
            <person name="Wang Q."/>
            <person name="Cui N."/>
            <person name="Li J."/>
            <person name="Chen X."/>
            <person name="Luo L."/>
            <person name="Yu J."/>
            <person name="Kang L."/>
            <person name="Cui F."/>
        </authorList>
    </citation>
    <scope>NUCLEOTIDE SEQUENCE [LARGE SCALE GENOMIC DNA]</scope>
    <source>
        <strain evidence="11">Lst14</strain>
    </source>
</reference>
<evidence type="ECO:0000256" key="6">
    <source>
        <dbReference type="SAM" id="MobiDB-lite"/>
    </source>
</evidence>
<dbReference type="EMBL" id="QKKF02000377">
    <property type="protein sequence ID" value="RZF49087.1"/>
    <property type="molecule type" value="Genomic_DNA"/>
</dbReference>
<dbReference type="InterPro" id="IPR011993">
    <property type="entry name" value="PH-like_dom_sf"/>
</dbReference>
<keyword evidence="2" id="KW-0597">Phosphoprotein</keyword>
<feature type="domain" description="CRAL-TRIO" evidence="10">
    <location>
        <begin position="1"/>
        <end position="166"/>
    </location>
</feature>
<evidence type="ECO:0000313" key="11">
    <source>
        <dbReference type="EMBL" id="RZF49087.1"/>
    </source>
</evidence>
<protein>
    <recommendedName>
        <fullName evidence="13">Guanine nucleotide exchange factor DBS</fullName>
    </recommendedName>
</protein>
<feature type="compositionally biased region" description="Low complexity" evidence="6">
    <location>
        <begin position="1031"/>
        <end position="1045"/>
    </location>
</feature>
<dbReference type="SMART" id="SM00233">
    <property type="entry name" value="PH"/>
    <property type="match status" value="1"/>
</dbReference>
<proteinExistence type="inferred from homology"/>
<dbReference type="InterPro" id="IPR055251">
    <property type="entry name" value="SOS1_NGEF_PH"/>
</dbReference>
<dbReference type="Pfam" id="PF23289">
    <property type="entry name" value="Spectrin_5"/>
    <property type="match status" value="1"/>
</dbReference>
<dbReference type="SUPFAM" id="SSF50044">
    <property type="entry name" value="SH3-domain"/>
    <property type="match status" value="1"/>
</dbReference>
<dbReference type="Pfam" id="PF22697">
    <property type="entry name" value="SOS1_NGEF_PH"/>
    <property type="match status" value="1"/>
</dbReference>
<feature type="domain" description="PH" evidence="8">
    <location>
        <begin position="758"/>
        <end position="871"/>
    </location>
</feature>